<keyword evidence="9 15" id="KW-0274">FAD</keyword>
<proteinExistence type="inferred from homology"/>
<dbReference type="Gene3D" id="3.30.390.30">
    <property type="match status" value="1"/>
</dbReference>
<evidence type="ECO:0000256" key="7">
    <source>
        <dbReference type="ARBA" id="ARBA00022490"/>
    </source>
</evidence>
<dbReference type="GO" id="GO:0004362">
    <property type="term" value="F:glutathione-disulfide reductase (NADPH) activity"/>
    <property type="evidence" value="ECO:0007669"/>
    <property type="project" value="UniProtKB-EC"/>
</dbReference>
<dbReference type="InterPro" id="IPR016156">
    <property type="entry name" value="FAD/NAD-linked_Rdtase_dimer_sf"/>
</dbReference>
<evidence type="ECO:0000256" key="2">
    <source>
        <dbReference type="ARBA" id="ARBA00004496"/>
    </source>
</evidence>
<dbReference type="InterPro" id="IPR012999">
    <property type="entry name" value="Pyr_OxRdtase_I_AS"/>
</dbReference>
<evidence type="ECO:0000259" key="18">
    <source>
        <dbReference type="Pfam" id="PF02852"/>
    </source>
</evidence>
<comment type="subcellular location">
    <subcellularLocation>
        <location evidence="2 16">Cytoplasm</location>
    </subcellularLocation>
</comment>
<dbReference type="NCBIfam" id="TIGR01421">
    <property type="entry name" value="gluta_reduc_1"/>
    <property type="match status" value="1"/>
</dbReference>
<organism evidence="22">
    <name type="scientific">Phaffia rhodozyma</name>
    <name type="common">Yeast</name>
    <name type="synonym">Xanthophyllomyces dendrorhous</name>
    <dbReference type="NCBI Taxonomy" id="264483"/>
    <lineage>
        <taxon>Eukaryota</taxon>
        <taxon>Fungi</taxon>
        <taxon>Dikarya</taxon>
        <taxon>Basidiomycota</taxon>
        <taxon>Agaricomycotina</taxon>
        <taxon>Tremellomycetes</taxon>
        <taxon>Cystofilobasidiales</taxon>
        <taxon>Mrakiaceae</taxon>
        <taxon>Phaffia</taxon>
    </lineage>
</organism>
<evidence type="ECO:0000256" key="15">
    <source>
        <dbReference type="RuleBase" id="RU003691"/>
    </source>
</evidence>
<dbReference type="InterPro" id="IPR055417">
    <property type="entry name" value="UFD1_N1"/>
</dbReference>
<dbReference type="Pfam" id="PF24842">
    <property type="entry name" value="UFD1_N2"/>
    <property type="match status" value="1"/>
</dbReference>
<dbReference type="PANTHER" id="PTHR42737:SF2">
    <property type="entry name" value="GLUTATHIONE REDUCTASE"/>
    <property type="match status" value="1"/>
</dbReference>
<evidence type="ECO:0000259" key="20">
    <source>
        <dbReference type="Pfam" id="PF07992"/>
    </source>
</evidence>
<keyword evidence="10 16" id="KW-0521">NADP</keyword>
<evidence type="ECO:0000256" key="10">
    <source>
        <dbReference type="ARBA" id="ARBA00022857"/>
    </source>
</evidence>
<dbReference type="AlphaFoldDB" id="A0A0F7SQZ4"/>
<evidence type="ECO:0000256" key="17">
    <source>
        <dbReference type="SAM" id="MobiDB-lite"/>
    </source>
</evidence>
<evidence type="ECO:0000256" key="9">
    <source>
        <dbReference type="ARBA" id="ARBA00022827"/>
    </source>
</evidence>
<keyword evidence="7 16" id="KW-0963">Cytoplasm</keyword>
<dbReference type="GO" id="GO:0006749">
    <property type="term" value="P:glutathione metabolic process"/>
    <property type="evidence" value="ECO:0007669"/>
    <property type="project" value="InterPro"/>
</dbReference>
<reference evidence="22" key="1">
    <citation type="submission" date="2014-08" db="EMBL/GenBank/DDBJ databases">
        <authorList>
            <person name="Sharma Rahul"/>
            <person name="Thines Marco"/>
        </authorList>
    </citation>
    <scope>NUCLEOTIDE SEQUENCE</scope>
</reference>
<dbReference type="EC" id="1.8.1.7" evidence="5 16"/>
<dbReference type="InterPro" id="IPR046952">
    <property type="entry name" value="GSHR/TRXR-like"/>
</dbReference>
<comment type="catalytic activity">
    <reaction evidence="16">
        <text>2 glutathione + NADP(+) = glutathione disulfide + NADPH + H(+)</text>
        <dbReference type="Rhea" id="RHEA:11740"/>
        <dbReference type="ChEBI" id="CHEBI:15378"/>
        <dbReference type="ChEBI" id="CHEBI:57783"/>
        <dbReference type="ChEBI" id="CHEBI:57925"/>
        <dbReference type="ChEBI" id="CHEBI:58297"/>
        <dbReference type="ChEBI" id="CHEBI:58349"/>
        <dbReference type="EC" id="1.8.1.7"/>
    </reaction>
</comment>
<sequence>MFNPNYADAAQGGGFGGGNFFQQLAGMGGLGGIGVAPPPTAYDDYFKAYSTAMMSTRSERANLNHGGKIIMPPSALARLTNLELESPWTFHLQNPRSAALETHAGVLEFIAEEGVVYLPPWMMRTLGLREGDPIRVTGARLPKGKHVKIQAQNLEFLEVSDPKAVLESCLRNFSCLTQGDTFSISYNSIAFEFLVIETLPAGPGISCQDTDLEVDFDTPKGYVEPAAPAPKSVETMASKLNIDVNSTVPSRTGSVSGAGDAEAEAAFEAFIGGGRTLNGRRTKGKGLTRKIEEVDEGSKIYRTDKSRFIPTSSLASGSTDKVPSALNLPPGKLFFGWSYKAYDPNAPTPLSGSTSTKPEPTPAFSNLVSAGATLSGRAPWSSSSNPGSIDSSTRPSAAPSPAPIPGRPVSAAPKPPNKEDENALDDKPVDPWAKLSGSGGETMRSRSRPYQKPFFSQSIRSTVVRRSAPLVQNFSTTVFKMAPIPKDSVKTDSYDLLVIGGGSGGLASARRASSYGAKVAIIEASHRLGGTCVNVGCVPKKIMWYTADIAEHLKNAHSYGFRVPGLTDAPAEQPIPFDWNTLKTKRDAYIHRLNGIYEKNLEKDHVDEYQGHASFKNKNELEVKGPDGNTFSLKGDKIIIAVGGQPTYPDIEGAEHGITSDGFFELEEQPKRVAVVGAGYIAVELAGIFHTLGSETHIMIRHDRILRTFDPIIQDTLTEHIEGTGINVHKQTNVKKVEKTSSGALTLHLDSGKTVEVDCLLWAIGRHSMTEKLNLEAVGVKKVENGDIPFDKFQVSNVPNIFVIGDVGGKALLTPVAIAAGRRLSNRLFGGEKYKGEFLDYTNIPSVVFSHPTAGSVGLTEPEAREKYRDDKIKIYRTKFTGMSNAMLDNPAHKSPTAYKLVCLLPEEKILGVHIVGEGSDEMMQFIGVAVKMGATKKDLDDTVAIHPTSAEELVTLR</sequence>
<dbReference type="PROSITE" id="PS00076">
    <property type="entry name" value="PYRIDINE_REDOX_1"/>
    <property type="match status" value="1"/>
</dbReference>
<evidence type="ECO:0000256" key="4">
    <source>
        <dbReference type="ARBA" id="ARBA00011738"/>
    </source>
</evidence>
<protein>
    <recommendedName>
        <fullName evidence="6 16">Glutathione reductase</fullName>
        <ecNumber evidence="5 16">1.8.1.7</ecNumber>
    </recommendedName>
</protein>
<evidence type="ECO:0000259" key="19">
    <source>
        <dbReference type="Pfam" id="PF03152"/>
    </source>
</evidence>
<feature type="domain" description="Ubiquitin fusion degradation protein UFD1 N-terminal subdomain 2" evidence="21">
    <location>
        <begin position="143"/>
        <end position="219"/>
    </location>
</feature>
<evidence type="ECO:0000256" key="8">
    <source>
        <dbReference type="ARBA" id="ARBA00022630"/>
    </source>
</evidence>
<keyword evidence="11 15" id="KW-0560">Oxidoreductase</keyword>
<dbReference type="FunFam" id="3.30.390.30:FF:000003">
    <property type="entry name" value="Glutathione reductase"/>
    <property type="match status" value="1"/>
</dbReference>
<dbReference type="NCBIfam" id="NF004776">
    <property type="entry name" value="PRK06116.1"/>
    <property type="match status" value="1"/>
</dbReference>
<dbReference type="EMBL" id="LN483166">
    <property type="protein sequence ID" value="CED84647.1"/>
    <property type="molecule type" value="Genomic_DNA"/>
</dbReference>
<feature type="domain" description="Ubiquitin fusion degradation protein UFD1 N-terminal subdomain 1" evidence="19">
    <location>
        <begin position="42"/>
        <end position="142"/>
    </location>
</feature>
<feature type="region of interest" description="Disordered" evidence="17">
    <location>
        <begin position="374"/>
        <end position="449"/>
    </location>
</feature>
<dbReference type="GO" id="GO:0045454">
    <property type="term" value="P:cell redox homeostasis"/>
    <property type="evidence" value="ECO:0007669"/>
    <property type="project" value="InterPro"/>
</dbReference>
<dbReference type="InterPro" id="IPR006322">
    <property type="entry name" value="Glutathione_Rdtase_euk/bac"/>
</dbReference>
<name>A0A0F7SQZ4_PHARH</name>
<evidence type="ECO:0000256" key="12">
    <source>
        <dbReference type="ARBA" id="ARBA00023157"/>
    </source>
</evidence>
<evidence type="ECO:0000256" key="13">
    <source>
        <dbReference type="ARBA" id="ARBA00023284"/>
    </source>
</evidence>
<accession>A0A0F7SQZ4</accession>
<dbReference type="Pfam" id="PF03152">
    <property type="entry name" value="UFD1_N1"/>
    <property type="match status" value="1"/>
</dbReference>
<dbReference type="SUPFAM" id="SSF55424">
    <property type="entry name" value="FAD/NAD-linked reductases, dimerisation (C-terminal) domain"/>
    <property type="match status" value="1"/>
</dbReference>
<keyword evidence="8 15" id="KW-0285">Flavoprotein</keyword>
<feature type="domain" description="Pyridine nucleotide-disulphide oxidoreductase dimerisation" evidence="18">
    <location>
        <begin position="844"/>
        <end position="957"/>
    </location>
</feature>
<comment type="function">
    <text evidence="14 16">Catalyzes the reduction of glutathione disulfide (GSSG) to reduced glutathione (GSH). Constitutes the major mechanism to maintain a high GSH:GSSG ratio in the cytosol.</text>
</comment>
<evidence type="ECO:0000313" key="22">
    <source>
        <dbReference type="EMBL" id="CED84647.1"/>
    </source>
</evidence>
<dbReference type="Pfam" id="PF02852">
    <property type="entry name" value="Pyr_redox_dim"/>
    <property type="match status" value="1"/>
</dbReference>
<feature type="domain" description="FAD/NAD(P)-binding" evidence="20">
    <location>
        <begin position="494"/>
        <end position="821"/>
    </location>
</feature>
<evidence type="ECO:0000256" key="5">
    <source>
        <dbReference type="ARBA" id="ARBA00012607"/>
    </source>
</evidence>
<evidence type="ECO:0000256" key="14">
    <source>
        <dbReference type="ARBA" id="ARBA00056905"/>
    </source>
</evidence>
<dbReference type="PRINTS" id="PR00411">
    <property type="entry name" value="PNDRDTASEI"/>
</dbReference>
<dbReference type="InterPro" id="IPR055418">
    <property type="entry name" value="UFD1_N2"/>
</dbReference>
<dbReference type="Gene3D" id="3.50.50.60">
    <property type="entry name" value="FAD/NAD(P)-binding domain"/>
    <property type="match status" value="2"/>
</dbReference>
<keyword evidence="12" id="KW-1015">Disulfide bond</keyword>
<dbReference type="InterPro" id="IPR042299">
    <property type="entry name" value="Ufd1-like_Nn"/>
</dbReference>
<keyword evidence="13 15" id="KW-0676">Redox-active center</keyword>
<dbReference type="Pfam" id="PF07992">
    <property type="entry name" value="Pyr_redox_2"/>
    <property type="match status" value="1"/>
</dbReference>
<comment type="subunit">
    <text evidence="4">Homodimer.</text>
</comment>
<dbReference type="Gene3D" id="3.10.330.10">
    <property type="match status" value="1"/>
</dbReference>
<evidence type="ECO:0000256" key="6">
    <source>
        <dbReference type="ARBA" id="ARBA00017111"/>
    </source>
</evidence>
<dbReference type="PRINTS" id="PR00368">
    <property type="entry name" value="FADPNR"/>
</dbReference>
<dbReference type="FunFam" id="3.50.50.60:FF:000109">
    <property type="entry name" value="Glutathione reductase"/>
    <property type="match status" value="1"/>
</dbReference>
<evidence type="ECO:0000256" key="3">
    <source>
        <dbReference type="ARBA" id="ARBA00007532"/>
    </source>
</evidence>
<dbReference type="GO" id="GO:0050660">
    <property type="term" value="F:flavin adenine dinucleotide binding"/>
    <property type="evidence" value="ECO:0007669"/>
    <property type="project" value="InterPro"/>
</dbReference>
<dbReference type="InterPro" id="IPR023753">
    <property type="entry name" value="FAD/NAD-binding_dom"/>
</dbReference>
<evidence type="ECO:0000256" key="1">
    <source>
        <dbReference type="ARBA" id="ARBA00001974"/>
    </source>
</evidence>
<evidence type="ECO:0000259" key="21">
    <source>
        <dbReference type="Pfam" id="PF24842"/>
    </source>
</evidence>
<dbReference type="GO" id="GO:0050661">
    <property type="term" value="F:NADP binding"/>
    <property type="evidence" value="ECO:0007669"/>
    <property type="project" value="InterPro"/>
</dbReference>
<dbReference type="Gene3D" id="2.40.40.50">
    <property type="entry name" value="Ubiquitin fusion degradation protein UFD1, N-terminal domain"/>
    <property type="match status" value="1"/>
</dbReference>
<dbReference type="GO" id="GO:0034599">
    <property type="term" value="P:cellular response to oxidative stress"/>
    <property type="evidence" value="ECO:0007669"/>
    <property type="project" value="TreeGrafter"/>
</dbReference>
<feature type="compositionally biased region" description="Low complexity" evidence="17">
    <location>
        <begin position="381"/>
        <end position="397"/>
    </location>
</feature>
<dbReference type="GO" id="GO:0005739">
    <property type="term" value="C:mitochondrion"/>
    <property type="evidence" value="ECO:0007669"/>
    <property type="project" value="TreeGrafter"/>
</dbReference>
<feature type="compositionally biased region" description="Basic and acidic residues" evidence="17">
    <location>
        <begin position="416"/>
        <end position="429"/>
    </location>
</feature>
<comment type="similarity">
    <text evidence="3 15">Belongs to the class-I pyridine nucleotide-disulfide oxidoreductase family.</text>
</comment>
<dbReference type="InterPro" id="IPR036188">
    <property type="entry name" value="FAD/NAD-bd_sf"/>
</dbReference>
<dbReference type="SUPFAM" id="SSF51905">
    <property type="entry name" value="FAD/NAD(P)-binding domain"/>
    <property type="match status" value="1"/>
</dbReference>
<comment type="cofactor">
    <cofactor evidence="1 16">
        <name>FAD</name>
        <dbReference type="ChEBI" id="CHEBI:57692"/>
    </cofactor>
</comment>
<dbReference type="InterPro" id="IPR004099">
    <property type="entry name" value="Pyr_nucl-diS_OxRdtase_dimer"/>
</dbReference>
<evidence type="ECO:0000256" key="16">
    <source>
        <dbReference type="RuleBase" id="RU365016"/>
    </source>
</evidence>
<dbReference type="GO" id="GO:0005829">
    <property type="term" value="C:cytosol"/>
    <property type="evidence" value="ECO:0007669"/>
    <property type="project" value="TreeGrafter"/>
</dbReference>
<evidence type="ECO:0000256" key="11">
    <source>
        <dbReference type="ARBA" id="ARBA00023002"/>
    </source>
</evidence>
<dbReference type="PANTHER" id="PTHR42737">
    <property type="entry name" value="GLUTATHIONE REDUCTASE"/>
    <property type="match status" value="1"/>
</dbReference>